<evidence type="ECO:0000256" key="5">
    <source>
        <dbReference type="ARBA" id="ARBA00023077"/>
    </source>
</evidence>
<dbReference type="Gene3D" id="2.40.170.20">
    <property type="entry name" value="TonB-dependent receptor, beta-barrel domain"/>
    <property type="match status" value="1"/>
</dbReference>
<evidence type="ECO:0000313" key="13">
    <source>
        <dbReference type="Proteomes" id="UP000006241"/>
    </source>
</evidence>
<evidence type="ECO:0000256" key="7">
    <source>
        <dbReference type="ARBA" id="ARBA00023237"/>
    </source>
</evidence>
<dbReference type="InterPro" id="IPR036942">
    <property type="entry name" value="Beta-barrel_TonB_sf"/>
</dbReference>
<evidence type="ECO:0000256" key="4">
    <source>
        <dbReference type="ARBA" id="ARBA00022692"/>
    </source>
</evidence>
<evidence type="ECO:0000256" key="1">
    <source>
        <dbReference type="ARBA" id="ARBA00004571"/>
    </source>
</evidence>
<evidence type="ECO:0000256" key="3">
    <source>
        <dbReference type="ARBA" id="ARBA00022452"/>
    </source>
</evidence>
<comment type="similarity">
    <text evidence="8 9">Belongs to the TonB-dependent receptor family.</text>
</comment>
<dbReference type="InterPro" id="IPR037066">
    <property type="entry name" value="Plug_dom_sf"/>
</dbReference>
<dbReference type="InterPro" id="IPR039426">
    <property type="entry name" value="TonB-dep_rcpt-like"/>
</dbReference>
<comment type="subcellular location">
    <subcellularLocation>
        <location evidence="1 8">Cell outer membrane</location>
        <topology evidence="1 8">Multi-pass membrane protein</topology>
    </subcellularLocation>
</comment>
<dbReference type="InterPro" id="IPR023996">
    <property type="entry name" value="TonB-dep_OMP_SusC/RagA"/>
</dbReference>
<dbReference type="InterPro" id="IPR000531">
    <property type="entry name" value="Beta-barrel_TonB"/>
</dbReference>
<dbReference type="GO" id="GO:0009279">
    <property type="term" value="C:cell outer membrane"/>
    <property type="evidence" value="ECO:0007669"/>
    <property type="project" value="UniProtKB-SubCell"/>
</dbReference>
<dbReference type="AlphaFoldDB" id="C2FW48"/>
<dbReference type="Pfam" id="PF07715">
    <property type="entry name" value="Plug"/>
    <property type="match status" value="1"/>
</dbReference>
<evidence type="ECO:0000256" key="8">
    <source>
        <dbReference type="PROSITE-ProRule" id="PRU01360"/>
    </source>
</evidence>
<keyword evidence="5 9" id="KW-0798">TonB box</keyword>
<dbReference type="NCBIfam" id="TIGR04056">
    <property type="entry name" value="OMP_RagA_SusC"/>
    <property type="match status" value="1"/>
</dbReference>
<protein>
    <submittedName>
        <fullName evidence="12">TonB-linked outer membrane protein, SusC/RagA family</fullName>
    </submittedName>
</protein>
<dbReference type="Gene3D" id="2.60.40.1120">
    <property type="entry name" value="Carboxypeptidase-like, regulatory domain"/>
    <property type="match status" value="1"/>
</dbReference>
<dbReference type="SUPFAM" id="SSF56935">
    <property type="entry name" value="Porins"/>
    <property type="match status" value="1"/>
</dbReference>
<dbReference type="InterPro" id="IPR008969">
    <property type="entry name" value="CarboxyPept-like_regulatory"/>
</dbReference>
<comment type="caution">
    <text evidence="12">The sequence shown here is derived from an EMBL/GenBank/DDBJ whole genome shotgun (WGS) entry which is preliminary data.</text>
</comment>
<evidence type="ECO:0000256" key="9">
    <source>
        <dbReference type="RuleBase" id="RU003357"/>
    </source>
</evidence>
<dbReference type="Proteomes" id="UP000006241">
    <property type="component" value="Unassembled WGS sequence"/>
</dbReference>
<feature type="domain" description="TonB-dependent receptor plug" evidence="11">
    <location>
        <begin position="159"/>
        <end position="279"/>
    </location>
</feature>
<dbReference type="InterPro" id="IPR023997">
    <property type="entry name" value="TonB-dep_OMP_SusC/RagA_CS"/>
</dbReference>
<keyword evidence="2 8" id="KW-0813">Transport</keyword>
<keyword evidence="3 8" id="KW-1134">Transmembrane beta strand</keyword>
<sequence length="1122" mass="123108">MNQIMKKNRLFVPGMGLTFHLWIKRPSLNPKLSYALAMSMLIGVSVSEAQTNASVSGLVRDEQGVKISGATITIENKLTAFRKSSTTDAEGVFVFEGIPAGGGYTFVISSLGYSKKELTGYAIKSNDKLAISVTLESRNDVLEEVVVTALGIKREKKALGYTVAELKGNELTQGKEANVANALSGKVAGVQVSRAASGAGGSSKVIIRGNNSLIGNSQPLYVVDGVPIDNQNYGAAGSSGGTDYGDGISNINPEDIETISVLKGPNAAALYGQRGSNGVILITTKTGKAGRGLNINFNSDFSIGTALVLPDFQNVYGQGLNGNFTHFRKTDGTIVTMADAIANNYSGMPKMSAGRDRLMRSSWGAKMEGQQYEDQFGNVLSFTPKPNTYGDFFDTEKQFVNDLSVDGGNEKINYRFSYANTNIKGYVPTNTINRNSLNLRTQAKITDKFSIDVKANYIMQEGVNRPTLSDASDNPAYLLISQPRSMGMDVLADYKWTKHDIDNQLGFSNLFEGLEKTYATNSSTANPYWTIHENRNTDRRDRLIGLLRLSYEFAPWLRLTATGGTDLYTDQRFRYRPIGTYQSLNRKGDIREEIIRSRENNLDALLSSSFSATEDIRISLNAGASHLSRFMRNTGNTGNQFIVPDLYVINNTTTNSYIFNLIESEINSVYGSGQISYKDYAFLDFSARNDWSSTLSKNNNSFFYPSVSGSLVLSDIWKFNPKALSFLKVRASWAQAGSSGNPYQLTGAYSLNQYTHGGVPLATFTEVIPDPDLKNELTTSVEFGADLRFLNNRMNFSFTYYNANTKNQILDIPIAPSSMFKVNRINAGEISNKGIEFVLGGTPVKTAGGFQWETSFNFNRNRNMVKSLAPGVDVFLLGSDRGINVVAEVGKPFGQLIGTQFAWIKDENGNRLIDPNTGLPLRTAGRVTTDLGNAQPKWLGGFSNTFRYKGIALYALVDIRQGGLIFSQSNREQIIYGVSNKTVEGRDGTYVASGYLGTLQPDNTWKNSGVQNTMQVRAQDYWNVVAGEKEVMVSEEMLNDGSYIAMREISLSYSLPKGILPPKYIQGAKVGVYGRNLFYFQRKTDGFSPESASFNTNNSSIGIESTSLPMMRNIGINLSVNF</sequence>
<gene>
    <name evidence="12" type="ORF">HMPREF0765_1554</name>
</gene>
<dbReference type="Pfam" id="PF13620">
    <property type="entry name" value="CarboxypepD_reg"/>
    <property type="match status" value="1"/>
</dbReference>
<dbReference type="InterPro" id="IPR012910">
    <property type="entry name" value="Plug_dom"/>
</dbReference>
<dbReference type="NCBIfam" id="TIGR04057">
    <property type="entry name" value="SusC_RagA_signa"/>
    <property type="match status" value="1"/>
</dbReference>
<keyword evidence="7 8" id="KW-0998">Cell outer membrane</keyword>
<reference evidence="12 13" key="1">
    <citation type="submission" date="2009-01" db="EMBL/GenBank/DDBJ databases">
        <authorList>
            <person name="Qin X."/>
            <person name="Bachman B."/>
            <person name="Battles P."/>
            <person name="Bell A."/>
            <person name="Bess C."/>
            <person name="Bickham C."/>
            <person name="Chaboub L."/>
            <person name="Chen D."/>
            <person name="Coyle M."/>
            <person name="Deiros D.R."/>
            <person name="Dinh H."/>
            <person name="Forbes L."/>
            <person name="Fowler G."/>
            <person name="Francisco L."/>
            <person name="Fu Q."/>
            <person name="Gubbala S."/>
            <person name="Hale W."/>
            <person name="Han Y."/>
            <person name="Hemphill L."/>
            <person name="Highlander S.K."/>
            <person name="Hirani K."/>
            <person name="Hogues M."/>
            <person name="Jackson L."/>
            <person name="Jakkamsetti A."/>
            <person name="Javaid M."/>
            <person name="Jiang H."/>
            <person name="Korchina V."/>
            <person name="Kovar C."/>
            <person name="Lara F."/>
            <person name="Lee S."/>
            <person name="Mata R."/>
            <person name="Mathew T."/>
            <person name="Moen C."/>
            <person name="Morales K."/>
            <person name="Munidasa M."/>
            <person name="Nazareth L."/>
            <person name="Ngo R."/>
            <person name="Nguyen L."/>
            <person name="Okwuonu G."/>
            <person name="Ongeri F."/>
            <person name="Patil S."/>
            <person name="Petrosino J."/>
            <person name="Pham C."/>
            <person name="Pham P."/>
            <person name="Pu L.-L."/>
            <person name="Puazo M."/>
            <person name="Raj R."/>
            <person name="Reid J."/>
            <person name="Rouhana J."/>
            <person name="Saada N."/>
            <person name="Shang Y."/>
            <person name="Simmons D."/>
            <person name="Thornton R."/>
            <person name="Warren J."/>
            <person name="Weissenberger G."/>
            <person name="Zhang J."/>
            <person name="Zhang L."/>
            <person name="Zhou C."/>
            <person name="Zhu D."/>
            <person name="Muzny D."/>
            <person name="Worley K."/>
            <person name="Gibbs R."/>
        </authorList>
    </citation>
    <scope>NUCLEOTIDE SEQUENCE [LARGE SCALE GENOMIC DNA]</scope>
    <source>
        <strain evidence="12 13">ATCC 33300</strain>
    </source>
</reference>
<dbReference type="PROSITE" id="PS52016">
    <property type="entry name" value="TONB_DEPENDENT_REC_3"/>
    <property type="match status" value="1"/>
</dbReference>
<dbReference type="HOGENOM" id="CLU_004317_2_1_10"/>
<dbReference type="SUPFAM" id="SSF49464">
    <property type="entry name" value="Carboxypeptidase regulatory domain-like"/>
    <property type="match status" value="1"/>
</dbReference>
<evidence type="ECO:0000259" key="11">
    <source>
        <dbReference type="Pfam" id="PF07715"/>
    </source>
</evidence>
<proteinExistence type="inferred from homology"/>
<dbReference type="Gene3D" id="2.170.130.10">
    <property type="entry name" value="TonB-dependent receptor, plug domain"/>
    <property type="match status" value="1"/>
</dbReference>
<organism evidence="12 13">
    <name type="scientific">Sphingobacterium spiritivorum ATCC 33300</name>
    <dbReference type="NCBI Taxonomy" id="525372"/>
    <lineage>
        <taxon>Bacteria</taxon>
        <taxon>Pseudomonadati</taxon>
        <taxon>Bacteroidota</taxon>
        <taxon>Sphingobacteriia</taxon>
        <taxon>Sphingobacteriales</taxon>
        <taxon>Sphingobacteriaceae</taxon>
        <taxon>Sphingobacterium</taxon>
    </lineage>
</organism>
<evidence type="ECO:0000256" key="6">
    <source>
        <dbReference type="ARBA" id="ARBA00023136"/>
    </source>
</evidence>
<dbReference type="EMBL" id="ACHB01000036">
    <property type="protein sequence ID" value="EEI92828.1"/>
    <property type="molecule type" value="Genomic_DNA"/>
</dbReference>
<keyword evidence="6 8" id="KW-0472">Membrane</keyword>
<keyword evidence="4 8" id="KW-0812">Transmembrane</keyword>
<name>C2FW48_SPHSI</name>
<evidence type="ECO:0000259" key="10">
    <source>
        <dbReference type="Pfam" id="PF00593"/>
    </source>
</evidence>
<evidence type="ECO:0000313" key="12">
    <source>
        <dbReference type="EMBL" id="EEI92828.1"/>
    </source>
</evidence>
<feature type="domain" description="TonB-dependent receptor-like beta-barrel" evidence="10">
    <location>
        <begin position="493"/>
        <end position="859"/>
    </location>
</feature>
<accession>C2FW48</accession>
<dbReference type="Pfam" id="PF00593">
    <property type="entry name" value="TonB_dep_Rec_b-barrel"/>
    <property type="match status" value="1"/>
</dbReference>
<evidence type="ECO:0000256" key="2">
    <source>
        <dbReference type="ARBA" id="ARBA00022448"/>
    </source>
</evidence>